<proteinExistence type="predicted"/>
<protein>
    <submittedName>
        <fullName evidence="3">Uncharacterized protein</fullName>
    </submittedName>
</protein>
<dbReference type="RefSeq" id="WP_345556342.1">
    <property type="nucleotide sequence ID" value="NZ_BAABIK010000009.1"/>
</dbReference>
<accession>A0ABP9GDT9</accession>
<evidence type="ECO:0000256" key="2">
    <source>
        <dbReference type="SAM" id="Phobius"/>
    </source>
</evidence>
<evidence type="ECO:0000313" key="3">
    <source>
        <dbReference type="EMBL" id="GAA4938521.1"/>
    </source>
</evidence>
<dbReference type="Proteomes" id="UP001499993">
    <property type="component" value="Unassembled WGS sequence"/>
</dbReference>
<comment type="caution">
    <text evidence="3">The sequence shown here is derived from an EMBL/GenBank/DDBJ whole genome shotgun (WGS) entry which is preliminary data.</text>
</comment>
<feature type="transmembrane region" description="Helical" evidence="2">
    <location>
        <begin position="24"/>
        <end position="45"/>
    </location>
</feature>
<evidence type="ECO:0000313" key="4">
    <source>
        <dbReference type="Proteomes" id="UP001499993"/>
    </source>
</evidence>
<keyword evidence="2" id="KW-1133">Transmembrane helix</keyword>
<keyword evidence="2" id="KW-0472">Membrane</keyword>
<keyword evidence="4" id="KW-1185">Reference proteome</keyword>
<name>A0ABP9GDT9_9ACTN</name>
<keyword evidence="2" id="KW-0812">Transmembrane</keyword>
<reference evidence="4" key="1">
    <citation type="journal article" date="2019" name="Int. J. Syst. Evol. Microbiol.">
        <title>The Global Catalogue of Microorganisms (GCM) 10K type strain sequencing project: providing services to taxonomists for standard genome sequencing and annotation.</title>
        <authorList>
            <consortium name="The Broad Institute Genomics Platform"/>
            <consortium name="The Broad Institute Genome Sequencing Center for Infectious Disease"/>
            <person name="Wu L."/>
            <person name="Ma J."/>
        </authorList>
    </citation>
    <scope>NUCLEOTIDE SEQUENCE [LARGE SCALE GENOMIC DNA]</scope>
    <source>
        <strain evidence="4">JCM 18123</strain>
    </source>
</reference>
<feature type="region of interest" description="Disordered" evidence="1">
    <location>
        <begin position="74"/>
        <end position="101"/>
    </location>
</feature>
<organism evidence="3 4">
    <name type="scientific">Streptomonospora halophila</name>
    <dbReference type="NCBI Taxonomy" id="427369"/>
    <lineage>
        <taxon>Bacteria</taxon>
        <taxon>Bacillati</taxon>
        <taxon>Actinomycetota</taxon>
        <taxon>Actinomycetes</taxon>
        <taxon>Streptosporangiales</taxon>
        <taxon>Nocardiopsidaceae</taxon>
        <taxon>Streptomonospora</taxon>
    </lineage>
</organism>
<evidence type="ECO:0000256" key="1">
    <source>
        <dbReference type="SAM" id="MobiDB-lite"/>
    </source>
</evidence>
<gene>
    <name evidence="3" type="ORF">GCM10023224_19690</name>
</gene>
<dbReference type="EMBL" id="BAABIK010000009">
    <property type="protein sequence ID" value="GAA4938521.1"/>
    <property type="molecule type" value="Genomic_DNA"/>
</dbReference>
<sequence>MRLDYALGHALHFGPDIGWPQLPVAGAALGAFAALAIVVLAAALVRAVCRAGAQAMSDTAEDSRCDHLLRVAQRASEPPVRAPDAPGKPLPRAPGLAAAIG</sequence>